<dbReference type="RefSeq" id="WP_013504748.1">
    <property type="nucleotide sequence ID" value="NC_014836.1"/>
</dbReference>
<dbReference type="InterPro" id="IPR025194">
    <property type="entry name" value="RodZ-like_C"/>
</dbReference>
<evidence type="ECO:0000256" key="1">
    <source>
        <dbReference type="SAM" id="MobiDB-lite"/>
    </source>
</evidence>
<dbReference type="Proteomes" id="UP000002572">
    <property type="component" value="Chromosome"/>
</dbReference>
<dbReference type="HOGENOM" id="CLU_801067_0_0_0"/>
<dbReference type="InParanoid" id="E6W5C8"/>
<dbReference type="eggNOG" id="COG1426">
    <property type="taxonomic scope" value="Bacteria"/>
</dbReference>
<keyword evidence="2" id="KW-1133">Transmembrane helix</keyword>
<sequence length="346" mass="38476">MKETDIHGTPHDATEPETLGSYLKRLREARGITVEEVADRTKIAVSQIAAIENDQHQFLPPKAFVLGFIKAICNEVRGDYEYAKVLLFTMLGEIEPGEAPRESSDPEKKESAKEIINKNSSLSPVIFGAVVVVVVAAIAYFYLSSQPQEPVAAEREQYDVIAEAQRNLQEQQAAEEEARRQEELRQQQAEEARLRAEEEARLQAEREARQREQAAAQQQATQPSTETATENPFAGAFLNDIPLSVRLEGLSEAWVKMVGSHGEAMETTTLREGRSLSIESQGTVIVALGNAGGVNVFIDNKEHGPVGRPGQVRRFLVEPREDDQYRIIQISREQYIAVLRSLGQSP</sequence>
<dbReference type="InterPro" id="IPR050400">
    <property type="entry name" value="Bact_Cytoskel_RodZ"/>
</dbReference>
<evidence type="ECO:0000256" key="2">
    <source>
        <dbReference type="SAM" id="Phobius"/>
    </source>
</evidence>
<dbReference type="Pfam" id="PF13413">
    <property type="entry name" value="HTH_25"/>
    <property type="match status" value="1"/>
</dbReference>
<dbReference type="SMART" id="SM00530">
    <property type="entry name" value="HTH_XRE"/>
    <property type="match status" value="1"/>
</dbReference>
<dbReference type="PANTHER" id="PTHR34475">
    <property type="match status" value="1"/>
</dbReference>
<name>E6W5C8_DESIS</name>
<feature type="compositionally biased region" description="Basic and acidic residues" evidence="1">
    <location>
        <begin position="176"/>
        <end position="212"/>
    </location>
</feature>
<dbReference type="Pfam" id="PF13464">
    <property type="entry name" value="RodZ_C"/>
    <property type="match status" value="1"/>
</dbReference>
<dbReference type="KEGG" id="din:Selin_0100"/>
<dbReference type="OrthoDB" id="9797543at2"/>
<dbReference type="STRING" id="653733.Selin_0100"/>
<keyword evidence="5" id="KW-1185">Reference proteome</keyword>
<dbReference type="GO" id="GO:0003677">
    <property type="term" value="F:DNA binding"/>
    <property type="evidence" value="ECO:0007669"/>
    <property type="project" value="InterPro"/>
</dbReference>
<feature type="domain" description="HTH cro/C1-type" evidence="3">
    <location>
        <begin position="23"/>
        <end position="56"/>
    </location>
</feature>
<reference evidence="4 5" key="1">
    <citation type="submission" date="2010-12" db="EMBL/GenBank/DDBJ databases">
        <title>Complete sequence of Desulfurispirillum indicum S5.</title>
        <authorList>
            <consortium name="US DOE Joint Genome Institute"/>
            <person name="Lucas S."/>
            <person name="Copeland A."/>
            <person name="Lapidus A."/>
            <person name="Cheng J.-F."/>
            <person name="Goodwin L."/>
            <person name="Pitluck S."/>
            <person name="Chertkov O."/>
            <person name="Held B."/>
            <person name="Detter J.C."/>
            <person name="Han C."/>
            <person name="Tapia R."/>
            <person name="Land M."/>
            <person name="Hauser L."/>
            <person name="Kyrpides N."/>
            <person name="Ivanova N."/>
            <person name="Mikhailova N."/>
            <person name="Haggblom M."/>
            <person name="Rauschenbach I."/>
            <person name="Bini E."/>
            <person name="Woyke T."/>
        </authorList>
    </citation>
    <scope>NUCLEOTIDE SEQUENCE [LARGE SCALE GENOMIC DNA]</scope>
    <source>
        <strain evidence="5">ATCC BAA-1389 / DSM 22839 / S5</strain>
    </source>
</reference>
<dbReference type="InterPro" id="IPR010982">
    <property type="entry name" value="Lambda_DNA-bd_dom_sf"/>
</dbReference>
<evidence type="ECO:0000313" key="4">
    <source>
        <dbReference type="EMBL" id="ADU64859.1"/>
    </source>
</evidence>
<dbReference type="InterPro" id="IPR001387">
    <property type="entry name" value="Cro/C1-type_HTH"/>
</dbReference>
<dbReference type="PROSITE" id="PS50943">
    <property type="entry name" value="HTH_CROC1"/>
    <property type="match status" value="1"/>
</dbReference>
<evidence type="ECO:0000313" key="5">
    <source>
        <dbReference type="Proteomes" id="UP000002572"/>
    </source>
</evidence>
<proteinExistence type="predicted"/>
<feature type="compositionally biased region" description="Polar residues" evidence="1">
    <location>
        <begin position="221"/>
        <end position="230"/>
    </location>
</feature>
<protein>
    <submittedName>
        <fullName evidence="4">Helix-turn-helix domain protein</fullName>
    </submittedName>
</protein>
<dbReference type="EMBL" id="CP002432">
    <property type="protein sequence ID" value="ADU64859.1"/>
    <property type="molecule type" value="Genomic_DNA"/>
</dbReference>
<feature type="region of interest" description="Disordered" evidence="1">
    <location>
        <begin position="169"/>
        <end position="230"/>
    </location>
</feature>
<evidence type="ECO:0000259" key="3">
    <source>
        <dbReference type="PROSITE" id="PS50943"/>
    </source>
</evidence>
<keyword evidence="2" id="KW-0472">Membrane</keyword>
<organism evidence="4 5">
    <name type="scientific">Desulfurispirillum indicum (strain ATCC BAA-1389 / DSM 22839 / S5)</name>
    <dbReference type="NCBI Taxonomy" id="653733"/>
    <lineage>
        <taxon>Bacteria</taxon>
        <taxon>Pseudomonadati</taxon>
        <taxon>Chrysiogenota</taxon>
        <taxon>Chrysiogenia</taxon>
        <taxon>Chrysiogenales</taxon>
        <taxon>Chrysiogenaceae</taxon>
        <taxon>Desulfurispirillum</taxon>
    </lineage>
</organism>
<dbReference type="SUPFAM" id="SSF47413">
    <property type="entry name" value="lambda repressor-like DNA-binding domains"/>
    <property type="match status" value="1"/>
</dbReference>
<dbReference type="PANTHER" id="PTHR34475:SF1">
    <property type="entry name" value="CYTOSKELETON PROTEIN RODZ"/>
    <property type="match status" value="1"/>
</dbReference>
<feature type="transmembrane region" description="Helical" evidence="2">
    <location>
        <begin position="122"/>
        <end position="143"/>
    </location>
</feature>
<dbReference type="CDD" id="cd00093">
    <property type="entry name" value="HTH_XRE"/>
    <property type="match status" value="1"/>
</dbReference>
<keyword evidence="2" id="KW-0812">Transmembrane</keyword>
<accession>E6W5C8</accession>
<gene>
    <name evidence="4" type="ordered locus">Selin_0100</name>
</gene>
<dbReference type="AlphaFoldDB" id="E6W5C8"/>
<dbReference type="Gene3D" id="1.10.260.40">
    <property type="entry name" value="lambda repressor-like DNA-binding domains"/>
    <property type="match status" value="1"/>
</dbReference>